<dbReference type="EMBL" id="CP018154">
    <property type="protein sequence ID" value="APG62616.1"/>
    <property type="molecule type" value="Genomic_DNA"/>
</dbReference>
<evidence type="ECO:0000256" key="1">
    <source>
        <dbReference type="ARBA" id="ARBA00004382"/>
    </source>
</evidence>
<keyword evidence="16" id="KW-1185">Reference proteome</keyword>
<dbReference type="AlphaFoldDB" id="A0A1L3JBW1"/>
<comment type="subcellular location">
    <subcellularLocation>
        <location evidence="1">Cell inner membrane</location>
        <topology evidence="1">Single-pass type II membrane protein</topology>
        <orientation evidence="1">Periplasmic side</orientation>
    </subcellularLocation>
</comment>
<organism evidence="15 16">
    <name type="scientific">Sphingorhabdus lutea</name>
    <dbReference type="NCBI Taxonomy" id="1913578"/>
    <lineage>
        <taxon>Bacteria</taxon>
        <taxon>Pseudomonadati</taxon>
        <taxon>Pseudomonadota</taxon>
        <taxon>Alphaproteobacteria</taxon>
        <taxon>Sphingomonadales</taxon>
        <taxon>Sphingomonadaceae</taxon>
        <taxon>Sphingorhabdus</taxon>
    </lineage>
</organism>
<proteinExistence type="inferred from homology"/>
<evidence type="ECO:0000256" key="5">
    <source>
        <dbReference type="ARBA" id="ARBA00022692"/>
    </source>
</evidence>
<dbReference type="GO" id="GO:0005886">
    <property type="term" value="C:plasma membrane"/>
    <property type="evidence" value="ECO:0007669"/>
    <property type="project" value="UniProtKB-SubCell"/>
</dbReference>
<dbReference type="KEGG" id="sphl:LPB140_07255"/>
<accession>A0A1L3JBW1</accession>
<dbReference type="SUPFAM" id="SSF54534">
    <property type="entry name" value="FKBP-like"/>
    <property type="match status" value="1"/>
</dbReference>
<dbReference type="InterPro" id="IPR052029">
    <property type="entry name" value="PpiD_chaperone"/>
</dbReference>
<keyword evidence="3" id="KW-1003">Cell membrane</keyword>
<evidence type="ECO:0000256" key="4">
    <source>
        <dbReference type="ARBA" id="ARBA00022519"/>
    </source>
</evidence>
<evidence type="ECO:0000313" key="15">
    <source>
        <dbReference type="EMBL" id="APG62616.1"/>
    </source>
</evidence>
<protein>
    <recommendedName>
        <fullName evidence="2">Parvulin-like PPIase</fullName>
    </recommendedName>
    <alternativeName>
        <fullName evidence="9">Peptidyl-prolyl cis-trans isomerase plp</fullName>
    </alternativeName>
    <alternativeName>
        <fullName evidence="12">Periplasmic chaperone PpiD</fullName>
    </alternativeName>
    <alternativeName>
        <fullName evidence="13">Periplasmic folding chaperone</fullName>
    </alternativeName>
    <alternativeName>
        <fullName evidence="10">Rotamase plp</fullName>
    </alternativeName>
</protein>
<keyword evidence="4" id="KW-0997">Cell inner membrane</keyword>
<dbReference type="InterPro" id="IPR000297">
    <property type="entry name" value="PPIase_PpiC"/>
</dbReference>
<dbReference type="PANTHER" id="PTHR47529:SF1">
    <property type="entry name" value="PERIPLASMIC CHAPERONE PPID"/>
    <property type="match status" value="1"/>
</dbReference>
<dbReference type="STRING" id="1913578.LPB140_07255"/>
<evidence type="ECO:0000256" key="13">
    <source>
        <dbReference type="ARBA" id="ARBA00042775"/>
    </source>
</evidence>
<keyword evidence="5" id="KW-0812">Transmembrane</keyword>
<dbReference type="InterPro" id="IPR046357">
    <property type="entry name" value="PPIase_dom_sf"/>
</dbReference>
<evidence type="ECO:0000256" key="2">
    <source>
        <dbReference type="ARBA" id="ARBA00018370"/>
    </source>
</evidence>
<evidence type="ECO:0000256" key="6">
    <source>
        <dbReference type="ARBA" id="ARBA00022989"/>
    </source>
</evidence>
<feature type="domain" description="PpiC" evidence="14">
    <location>
        <begin position="252"/>
        <end position="372"/>
    </location>
</feature>
<dbReference type="SUPFAM" id="SSF109998">
    <property type="entry name" value="Triger factor/SurA peptide-binding domain-like"/>
    <property type="match status" value="1"/>
</dbReference>
<dbReference type="PANTHER" id="PTHR47529">
    <property type="entry name" value="PEPTIDYL-PROLYL CIS-TRANS ISOMERASE D"/>
    <property type="match status" value="1"/>
</dbReference>
<evidence type="ECO:0000313" key="16">
    <source>
        <dbReference type="Proteomes" id="UP000242561"/>
    </source>
</evidence>
<evidence type="ECO:0000256" key="7">
    <source>
        <dbReference type="ARBA" id="ARBA00023136"/>
    </source>
</evidence>
<keyword evidence="6" id="KW-1133">Transmembrane helix</keyword>
<dbReference type="OrthoDB" id="9768393at2"/>
<dbReference type="Gene3D" id="3.10.50.40">
    <property type="match status" value="1"/>
</dbReference>
<evidence type="ECO:0000256" key="8">
    <source>
        <dbReference type="ARBA" id="ARBA00023186"/>
    </source>
</evidence>
<keyword evidence="8" id="KW-0143">Chaperone</keyword>
<evidence type="ECO:0000259" key="14">
    <source>
        <dbReference type="Pfam" id="PF13145"/>
    </source>
</evidence>
<dbReference type="RefSeq" id="WP_072559266.1">
    <property type="nucleotide sequence ID" value="NZ_CP018154.1"/>
</dbReference>
<gene>
    <name evidence="15" type="ORF">LPB140_07255</name>
</gene>
<dbReference type="Gene3D" id="1.10.4030.10">
    <property type="entry name" value="Porin chaperone SurA, peptide-binding domain"/>
    <property type="match status" value="2"/>
</dbReference>
<evidence type="ECO:0000256" key="10">
    <source>
        <dbReference type="ARBA" id="ARBA00031484"/>
    </source>
</evidence>
<dbReference type="Pfam" id="PF13145">
    <property type="entry name" value="Rotamase_2"/>
    <property type="match status" value="1"/>
</dbReference>
<dbReference type="InterPro" id="IPR027304">
    <property type="entry name" value="Trigger_fact/SurA_dom_sf"/>
</dbReference>
<name>A0A1L3JBW1_9SPHN</name>
<evidence type="ECO:0000256" key="12">
    <source>
        <dbReference type="ARBA" id="ARBA00040743"/>
    </source>
</evidence>
<reference evidence="15 16" key="1">
    <citation type="submission" date="2016-11" db="EMBL/GenBank/DDBJ databases">
        <title>Sphingorhabdus sp. LPB0140, isolated from marine environment.</title>
        <authorList>
            <person name="Kim E."/>
            <person name="Yi H."/>
        </authorList>
    </citation>
    <scope>NUCLEOTIDE SEQUENCE [LARGE SCALE GENOMIC DNA]</scope>
    <source>
        <strain evidence="15 16">LPB0140</strain>
    </source>
</reference>
<keyword evidence="7" id="KW-0472">Membrane</keyword>
<evidence type="ECO:0000256" key="9">
    <source>
        <dbReference type="ARBA" id="ARBA00030642"/>
    </source>
</evidence>
<dbReference type="Proteomes" id="UP000242561">
    <property type="component" value="Chromosome"/>
</dbReference>
<evidence type="ECO:0000256" key="11">
    <source>
        <dbReference type="ARBA" id="ARBA00038408"/>
    </source>
</evidence>
<evidence type="ECO:0000256" key="3">
    <source>
        <dbReference type="ARBA" id="ARBA00022475"/>
    </source>
</evidence>
<dbReference type="Pfam" id="PF13624">
    <property type="entry name" value="SurA_N_3"/>
    <property type="match status" value="1"/>
</dbReference>
<comment type="similarity">
    <text evidence="11">Belongs to the PpiD chaperone family.</text>
</comment>
<sequence>MIKSIRSMFSSKLGTFLALAFVVLIAFAFALSDVSGSGSFGGLGGGNAAKVGSEKVAIGDLNKQVRYDFERERQNGYEGDLASFVELGGFDRTLDGIIARMTMAIFGSEYGLSVSKKMIDFEINKIDAAKGLNGQFDQASFRAFLAAQNLSEDEFRQNIINMNFAEQLLSAAAAQGEIANSMALPYASLELEQRESQIAFIPSTAFIPKSPPSDKVLNDYYRKNASKFIVPERRAINYAIFNDTILGEKAKVSEQEIAAYYKSNAAKYAGKEKRDITQVIVPTQAAAKALSDKANAGSSLADAAKAIGLAPASLASEDKQSLTSKTSAEVANAVFATAQGKIATPAKGKLGWYVMRTDKITNVSAQSIDAAKAEILALLQGEKKQNLLSEFLSEMQDSLADGTSITDIAKGNGLKVETSPKLFASGANPENNAYKPTEEMKVILPAAFQMEKDGEAQLIEIEQGKKFAIISIAEFSEAAPPAFAKVKADVMRQWAVAEGSKKAEAIANNIQKLVRSGKSLAEAVKLSGASLPPIQSISGKRSDLAKNPEQVSPALRTMFTMAPKSVKKSAAPGNNGWVVIHLVKNIRGDASGNAELLGKTKSDFGQFLGQEYIAQFLNAAQKEIGVKKDDKAIKALKNTLSNRDPVDR</sequence>
<dbReference type="GO" id="GO:0003755">
    <property type="term" value="F:peptidyl-prolyl cis-trans isomerase activity"/>
    <property type="evidence" value="ECO:0007669"/>
    <property type="project" value="InterPro"/>
</dbReference>